<name>A0A423VNM2_CYTCH</name>
<evidence type="ECO:0000256" key="1">
    <source>
        <dbReference type="ARBA" id="ARBA00022723"/>
    </source>
</evidence>
<keyword evidence="2 4" id="KW-0863">Zinc-finger</keyword>
<dbReference type="OrthoDB" id="5282002at2759"/>
<keyword evidence="3" id="KW-0862">Zinc</keyword>
<evidence type="ECO:0000313" key="6">
    <source>
        <dbReference type="EMBL" id="ROV92514.1"/>
    </source>
</evidence>
<reference evidence="6 7" key="1">
    <citation type="submission" date="2015-09" db="EMBL/GenBank/DDBJ databases">
        <title>Host preference determinants of Valsa canker pathogens revealed by comparative genomics.</title>
        <authorList>
            <person name="Yin Z."/>
            <person name="Huang L."/>
        </authorList>
    </citation>
    <scope>NUCLEOTIDE SEQUENCE [LARGE SCALE GENOMIC DNA]</scope>
    <source>
        <strain evidence="6 7">YSFL</strain>
    </source>
</reference>
<comment type="caution">
    <text evidence="6">The sequence shown here is derived from an EMBL/GenBank/DDBJ whole genome shotgun (WGS) entry which is preliminary data.</text>
</comment>
<dbReference type="Proteomes" id="UP000284375">
    <property type="component" value="Unassembled WGS sequence"/>
</dbReference>
<dbReference type="Pfam" id="PF01753">
    <property type="entry name" value="zf-MYND"/>
    <property type="match status" value="1"/>
</dbReference>
<dbReference type="EMBL" id="LJZO01000037">
    <property type="protein sequence ID" value="ROV92514.1"/>
    <property type="molecule type" value="Genomic_DNA"/>
</dbReference>
<dbReference type="InterPro" id="IPR027974">
    <property type="entry name" value="DUF4470"/>
</dbReference>
<evidence type="ECO:0000313" key="7">
    <source>
        <dbReference type="Proteomes" id="UP000284375"/>
    </source>
</evidence>
<dbReference type="InterPro" id="IPR002893">
    <property type="entry name" value="Znf_MYND"/>
</dbReference>
<keyword evidence="7" id="KW-1185">Reference proteome</keyword>
<sequence>MATPSQSACANEGPDRLSPCEKSGTLECANCHLVKYCSKECQVSHWPVHKKDCKSELLKRSWRPSWEREGRLPSFVGNNIPPVIPFGRSKFLWGNVPALDIIRLKDNEGVAYNKHMNLLFAASGDLRNVVKTITSLPNGFSGGLSVDINDQDMDIVARNFIFLLLFYTIEDAEEAAECVLHLWYSALIPQACLQTLGKLGDLIGDVCSKIKNKPDHAMLGKTWTFAQGKGSLRVLLGKGMWDSLLSYLTVPEGLTAGRAEQVRSSIMNAPQRIDHVHRRLFQQMEPSWRICTHKFRQDGILLPFGQPRNQYTVPNPTFFQAADEWPMKDSADPLEGWPLSEVLSVHTGPRDDVNGKLYQYIRSCLVEFHGRLRALEIKFQLYQGDVRQAVPQLMDTKTKYDRIEVRTILSLEKLAGGLPA</sequence>
<feature type="domain" description="MYND-type" evidence="5">
    <location>
        <begin position="9"/>
        <end position="53"/>
    </location>
</feature>
<protein>
    <recommendedName>
        <fullName evidence="5">MYND-type domain-containing protein</fullName>
    </recommendedName>
</protein>
<proteinExistence type="predicted"/>
<evidence type="ECO:0000256" key="4">
    <source>
        <dbReference type="PROSITE-ProRule" id="PRU00134"/>
    </source>
</evidence>
<evidence type="ECO:0000256" key="3">
    <source>
        <dbReference type="ARBA" id="ARBA00022833"/>
    </source>
</evidence>
<evidence type="ECO:0000256" key="2">
    <source>
        <dbReference type="ARBA" id="ARBA00022771"/>
    </source>
</evidence>
<evidence type="ECO:0000259" key="5">
    <source>
        <dbReference type="PROSITE" id="PS50865"/>
    </source>
</evidence>
<accession>A0A423VNM2</accession>
<organism evidence="6 7">
    <name type="scientific">Cytospora chrysosperma</name>
    <name type="common">Cytospora canker fungus</name>
    <name type="synonym">Sphaeria chrysosperma</name>
    <dbReference type="NCBI Taxonomy" id="252740"/>
    <lineage>
        <taxon>Eukaryota</taxon>
        <taxon>Fungi</taxon>
        <taxon>Dikarya</taxon>
        <taxon>Ascomycota</taxon>
        <taxon>Pezizomycotina</taxon>
        <taxon>Sordariomycetes</taxon>
        <taxon>Sordariomycetidae</taxon>
        <taxon>Diaporthales</taxon>
        <taxon>Cytosporaceae</taxon>
        <taxon>Cytospora</taxon>
    </lineage>
</organism>
<dbReference type="AlphaFoldDB" id="A0A423VNM2"/>
<dbReference type="PROSITE" id="PS50865">
    <property type="entry name" value="ZF_MYND_2"/>
    <property type="match status" value="1"/>
</dbReference>
<dbReference type="SUPFAM" id="SSF144232">
    <property type="entry name" value="HIT/MYND zinc finger-like"/>
    <property type="match status" value="1"/>
</dbReference>
<keyword evidence="1" id="KW-0479">Metal-binding</keyword>
<gene>
    <name evidence="6" type="ORF">VSDG_06645</name>
</gene>
<dbReference type="Gene3D" id="6.10.140.2220">
    <property type="match status" value="1"/>
</dbReference>
<dbReference type="GO" id="GO:0008270">
    <property type="term" value="F:zinc ion binding"/>
    <property type="evidence" value="ECO:0007669"/>
    <property type="project" value="UniProtKB-KW"/>
</dbReference>
<dbReference type="STRING" id="252740.A0A423VNM2"/>
<dbReference type="Pfam" id="PF14737">
    <property type="entry name" value="DUF4470"/>
    <property type="match status" value="1"/>
</dbReference>